<evidence type="ECO:0000313" key="5">
    <source>
        <dbReference type="Proteomes" id="UP001528672"/>
    </source>
</evidence>
<evidence type="ECO:0000259" key="3">
    <source>
        <dbReference type="Pfam" id="PF13191"/>
    </source>
</evidence>
<dbReference type="PANTHER" id="PTHR16305:SF35">
    <property type="entry name" value="TRANSCRIPTIONAL ACTIVATOR DOMAIN"/>
    <property type="match status" value="1"/>
</dbReference>
<dbReference type="SUPFAM" id="SSF48452">
    <property type="entry name" value="TPR-like"/>
    <property type="match status" value="1"/>
</dbReference>
<dbReference type="EMBL" id="JAQSIO010000001">
    <property type="protein sequence ID" value="MDD0813886.1"/>
    <property type="molecule type" value="Genomic_DNA"/>
</dbReference>
<dbReference type="SUPFAM" id="SSF46894">
    <property type="entry name" value="C-terminal effector domain of the bipartite response regulators"/>
    <property type="match status" value="1"/>
</dbReference>
<sequence>MQPLSLKYRKGLGLLGFLASHADRVFRRETLAELLWPDISASAGRANLRVVLADLTAVFRQLGLDGLFEVQRDWLALRPGERLITDVAALAASAQGQAMPAPLEQRLREQLARGTLWLAEADQGTSADFQEWLHAQRQHLEDSLKQAVPDTAAAWAPRPLAGQVTSAHEDAGPHISLLTLLRVEPDLPEGEQGLSPAGPPSPWVEAVRALARLHGGEISELSDSGLTLVFGLNQLHTGQRWQALQCAYGLHELLAPPMKLRMGLSAGRTLVLRQPQLQLLGSRKRLVERLALSADSGEVVCDESLLDLAQHLGFQALGARRFRGFQEEHSLFRGLLAQRRPMLLPPGGDFSGGYFGREAWLDRARQGLGAPAPARWLGLCVQGDPGMGKTRLAWELARQQQNEGRPTFWLSALPEAADQPWRGLLDLFQRLLAGPGQVEAQLDRLAQQLGATLSPPAHAAIAGLIRHASVPQGQQGALAEGLGALLRGRGEHSALVVIDDVQWLDQPSTQLLNRLIQNDPSTQWVLTQRSQTQHGLRLAGLQEWVLPPLDDASAEAILNTLPDADLLSPEARRGRIANARGLPLYLLADSVAADPSSHFSEFCQALLNRLGDARAPMAAAAVFGMLFAIDDLATLCGTDVAAQACERALASGLLVARGTQQASFFHPRLREHLLSVTPAETLQQHARHAAALLQQRRQYTEAAVLWEQAQQSVEARQAWFLAAQTAWAEDDICAACHSSQRLAQLGYLDGAPGLRARILHAHALIARDGYGSLESQQVMDGVAEASIDLASLDPDTRFNGLMLSYLGAASRGHADGLAHAQALQDAAHSPAQHMTACWARGNTLFWMGRLREAREALTQCIHWGTGLSPRERMLFFPSDLSVFAQAELGWLLWFLGEHEASQTWLQQAQAQAERSSTRQDPCIANCFAALSAWCQDDLARTHTLALQAYQTAEAEGFGFWLAVAGLLLALAQGSHGQPVDVQPLMAAADTMLAGYRAGTTTALWLLGATLQASGRAAEALPVLEQALLACESYEHRYCRMDLHRLHAQALAQLGQTDHATQAWQQAWVAAQDIEAQGWLQRWGPQHPATGAARGH</sequence>
<protein>
    <submittedName>
        <fullName evidence="4">AAA family ATPase</fullName>
    </submittedName>
</protein>
<name>A0ABT5MFM8_9BURK</name>
<dbReference type="SUPFAM" id="SSF52540">
    <property type="entry name" value="P-loop containing nucleoside triphosphate hydrolases"/>
    <property type="match status" value="1"/>
</dbReference>
<keyword evidence="1" id="KW-0547">Nucleotide-binding</keyword>
<evidence type="ECO:0000313" key="4">
    <source>
        <dbReference type="EMBL" id="MDD0813886.1"/>
    </source>
</evidence>
<gene>
    <name evidence="4" type="ORF">PSQ39_04515</name>
</gene>
<dbReference type="InterPro" id="IPR029787">
    <property type="entry name" value="Nucleotide_cyclase"/>
</dbReference>
<dbReference type="Gene3D" id="3.30.70.1230">
    <property type="entry name" value="Nucleotide cyclase"/>
    <property type="match status" value="1"/>
</dbReference>
<proteinExistence type="predicted"/>
<reference evidence="4 5" key="1">
    <citation type="submission" date="2023-02" db="EMBL/GenBank/DDBJ databases">
        <title>Bacterial whole genome sequence for Curvibacter sp. HBC28.</title>
        <authorList>
            <person name="Le V."/>
            <person name="Ko S.-R."/>
            <person name="Ahn C.-Y."/>
            <person name="Oh H.-M."/>
        </authorList>
    </citation>
    <scope>NUCLEOTIDE SEQUENCE [LARGE SCALE GENOMIC DNA]</scope>
    <source>
        <strain evidence="4 5">HBC28</strain>
    </source>
</reference>
<organism evidence="4 5">
    <name type="scientific">Curvibacter microcysteis</name>
    <dbReference type="NCBI Taxonomy" id="3026419"/>
    <lineage>
        <taxon>Bacteria</taxon>
        <taxon>Pseudomonadati</taxon>
        <taxon>Pseudomonadota</taxon>
        <taxon>Betaproteobacteria</taxon>
        <taxon>Burkholderiales</taxon>
        <taxon>Comamonadaceae</taxon>
        <taxon>Curvibacter</taxon>
    </lineage>
</organism>
<dbReference type="Proteomes" id="UP001528672">
    <property type="component" value="Unassembled WGS sequence"/>
</dbReference>
<dbReference type="SUPFAM" id="SSF55073">
    <property type="entry name" value="Nucleotide cyclase"/>
    <property type="match status" value="1"/>
</dbReference>
<dbReference type="Gene3D" id="1.25.40.10">
    <property type="entry name" value="Tetratricopeptide repeat domain"/>
    <property type="match status" value="1"/>
</dbReference>
<dbReference type="Gene3D" id="1.10.10.10">
    <property type="entry name" value="Winged helix-like DNA-binding domain superfamily/Winged helix DNA-binding domain"/>
    <property type="match status" value="1"/>
</dbReference>
<dbReference type="InterPro" id="IPR041664">
    <property type="entry name" value="AAA_16"/>
</dbReference>
<evidence type="ECO:0000256" key="2">
    <source>
        <dbReference type="ARBA" id="ARBA00022840"/>
    </source>
</evidence>
<feature type="domain" description="Orc1-like AAA ATPase" evidence="3">
    <location>
        <begin position="355"/>
        <end position="521"/>
    </location>
</feature>
<dbReference type="Pfam" id="PF13191">
    <property type="entry name" value="AAA_16"/>
    <property type="match status" value="1"/>
</dbReference>
<dbReference type="InterPro" id="IPR036388">
    <property type="entry name" value="WH-like_DNA-bd_sf"/>
</dbReference>
<keyword evidence="5" id="KW-1185">Reference proteome</keyword>
<comment type="caution">
    <text evidence="4">The sequence shown here is derived from an EMBL/GenBank/DDBJ whole genome shotgun (WGS) entry which is preliminary data.</text>
</comment>
<dbReference type="PANTHER" id="PTHR16305">
    <property type="entry name" value="TESTICULAR SOLUBLE ADENYLYL CYCLASE"/>
    <property type="match status" value="1"/>
</dbReference>
<dbReference type="InterPro" id="IPR011990">
    <property type="entry name" value="TPR-like_helical_dom_sf"/>
</dbReference>
<evidence type="ECO:0000256" key="1">
    <source>
        <dbReference type="ARBA" id="ARBA00022741"/>
    </source>
</evidence>
<keyword evidence="2" id="KW-0067">ATP-binding</keyword>
<dbReference type="Gene3D" id="3.40.50.300">
    <property type="entry name" value="P-loop containing nucleotide triphosphate hydrolases"/>
    <property type="match status" value="1"/>
</dbReference>
<dbReference type="InterPro" id="IPR016032">
    <property type="entry name" value="Sig_transdc_resp-reg_C-effctor"/>
</dbReference>
<dbReference type="InterPro" id="IPR027417">
    <property type="entry name" value="P-loop_NTPase"/>
</dbReference>
<accession>A0ABT5MFM8</accession>